<dbReference type="KEGG" id="pbd:PBOR_32330"/>
<organism evidence="1 2">
    <name type="scientific">Paenibacillus borealis</name>
    <dbReference type="NCBI Taxonomy" id="160799"/>
    <lineage>
        <taxon>Bacteria</taxon>
        <taxon>Bacillati</taxon>
        <taxon>Bacillota</taxon>
        <taxon>Bacilli</taxon>
        <taxon>Bacillales</taxon>
        <taxon>Paenibacillaceae</taxon>
        <taxon>Paenibacillus</taxon>
    </lineage>
</organism>
<reference evidence="1" key="1">
    <citation type="submission" date="2014-08" db="EMBL/GenBank/DDBJ databases">
        <title>Comparative genomics of the Paenibacillus odorifer group.</title>
        <authorList>
            <person name="den Bakker H.C."/>
            <person name="Tsai Y.-C.Y.-C."/>
            <person name="Martin N."/>
            <person name="Korlach J."/>
            <person name="Wiedmann M."/>
        </authorList>
    </citation>
    <scope>NUCLEOTIDE SEQUENCE [LARGE SCALE GENOMIC DNA]</scope>
    <source>
        <strain evidence="1">DSM 13188</strain>
    </source>
</reference>
<dbReference type="OrthoDB" id="1629754at2"/>
<evidence type="ECO:0008006" key="3">
    <source>
        <dbReference type="Google" id="ProtNLM"/>
    </source>
</evidence>
<sequence>MAYGDSIYGLLEYSTDGVTGEGPEVIVPDLMKYLPEYYQGVPEMEQLQASAGAQCGELAYAMADSDAQKTLESATWSLSRWERMLALTSDTDKSYATRREMIKAKLRGSGTTTPEMIRRTASAFSGGDVEVVEVPGAYSFEVRFVGTLGIPANMAGLIQILEEIKPAHLDYSFVYSYTWWDSVKTLTWNSAHARTWNELRVYE</sequence>
<gene>
    <name evidence="1" type="ORF">PBOR_32330</name>
</gene>
<dbReference type="HOGENOM" id="CLU_089645_2_0_9"/>
<evidence type="ECO:0000313" key="2">
    <source>
        <dbReference type="Proteomes" id="UP000029518"/>
    </source>
</evidence>
<name>A0A089LJM3_PAEBO</name>
<dbReference type="Proteomes" id="UP000029518">
    <property type="component" value="Chromosome"/>
</dbReference>
<evidence type="ECO:0000313" key="1">
    <source>
        <dbReference type="EMBL" id="AIQ61077.1"/>
    </source>
</evidence>
<dbReference type="Pfam" id="PF10076">
    <property type="entry name" value="Phage_Mu_Gp48"/>
    <property type="match status" value="1"/>
</dbReference>
<accession>A0A089LJM3</accession>
<dbReference type="AlphaFoldDB" id="A0A089LJM3"/>
<protein>
    <recommendedName>
        <fullName evidence="3">Phage portal protein</fullName>
    </recommendedName>
</protein>
<keyword evidence="2" id="KW-1185">Reference proteome</keyword>
<dbReference type="InterPro" id="IPR018755">
    <property type="entry name" value="Phage_Mu_Gp48"/>
</dbReference>
<dbReference type="RefSeq" id="WP_042217827.1">
    <property type="nucleotide sequence ID" value="NZ_CP009285.1"/>
</dbReference>
<proteinExistence type="predicted"/>
<dbReference type="EMBL" id="CP009285">
    <property type="protein sequence ID" value="AIQ61077.1"/>
    <property type="molecule type" value="Genomic_DNA"/>
</dbReference>